<feature type="domain" description="Large ribosomal subunit protein uL15/eL18" evidence="6">
    <location>
        <begin position="72"/>
        <end position="132"/>
    </location>
</feature>
<evidence type="ECO:0000313" key="8">
    <source>
        <dbReference type="Proteomes" id="UP000177811"/>
    </source>
</evidence>
<feature type="compositionally biased region" description="Basic residues" evidence="5">
    <location>
        <begin position="1"/>
        <end position="14"/>
    </location>
</feature>
<feature type="compositionally biased region" description="Basic residues" evidence="5">
    <location>
        <begin position="33"/>
        <end position="42"/>
    </location>
</feature>
<dbReference type="Gene3D" id="3.100.10.10">
    <property type="match status" value="1"/>
</dbReference>
<gene>
    <name evidence="7" type="ORF">A3C16_05380</name>
</gene>
<proteinExistence type="predicted"/>
<keyword evidence="1" id="KW-0689">Ribosomal protein</keyword>
<dbReference type="InterPro" id="IPR036227">
    <property type="entry name" value="Ribosomal_uL15/eL18_sf"/>
</dbReference>
<evidence type="ECO:0000256" key="1">
    <source>
        <dbReference type="ARBA" id="ARBA00022980"/>
    </source>
</evidence>
<keyword evidence="2" id="KW-0687">Ribonucleoprotein</keyword>
<accession>A0A1G2KVN8</accession>
<dbReference type="Proteomes" id="UP000177811">
    <property type="component" value="Unassembled WGS sequence"/>
</dbReference>
<dbReference type="InterPro" id="IPR021131">
    <property type="entry name" value="Ribosomal_uL15/eL18"/>
</dbReference>
<dbReference type="GO" id="GO:0005840">
    <property type="term" value="C:ribosome"/>
    <property type="evidence" value="ECO:0007669"/>
    <property type="project" value="UniProtKB-KW"/>
</dbReference>
<name>A0A1G2KVN8_9BACT</name>
<dbReference type="Pfam" id="PF00828">
    <property type="entry name" value="Ribosomal_L27A"/>
    <property type="match status" value="1"/>
</dbReference>
<evidence type="ECO:0000259" key="6">
    <source>
        <dbReference type="Pfam" id="PF00828"/>
    </source>
</evidence>
<evidence type="ECO:0000256" key="2">
    <source>
        <dbReference type="ARBA" id="ARBA00023274"/>
    </source>
</evidence>
<evidence type="ECO:0000256" key="4">
    <source>
        <dbReference type="RuleBase" id="RU003889"/>
    </source>
</evidence>
<dbReference type="GO" id="GO:1990904">
    <property type="term" value="C:ribonucleoprotein complex"/>
    <property type="evidence" value="ECO:0007669"/>
    <property type="project" value="UniProtKB-KW"/>
</dbReference>
<sequence length="136" mass="15266">MQFHHIHSKTKFRSGQRIGRGGKRGTTSGRGTKGQKARAGHKIRPALRDIIKKLPKSRGYKFKSFQIKPTIISIATLNEHFKEGEMVSPKTLVARGLLDTIKGHMPKVKVLGGSELKKKLIFKDVLFSRPARVRAK</sequence>
<comment type="caution">
    <text evidence="7">The sequence shown here is derived from an EMBL/GenBank/DDBJ whole genome shotgun (WGS) entry which is preliminary data.</text>
</comment>
<evidence type="ECO:0000256" key="5">
    <source>
        <dbReference type="SAM" id="MobiDB-lite"/>
    </source>
</evidence>
<dbReference type="AlphaFoldDB" id="A0A1G2KVN8"/>
<protein>
    <recommendedName>
        <fullName evidence="3 4">50S ribosomal protein L15</fullName>
    </recommendedName>
</protein>
<dbReference type="EMBL" id="MHQL01000034">
    <property type="protein sequence ID" value="OHA02479.1"/>
    <property type="molecule type" value="Genomic_DNA"/>
</dbReference>
<evidence type="ECO:0000256" key="3">
    <source>
        <dbReference type="ARBA" id="ARBA00035497"/>
    </source>
</evidence>
<feature type="region of interest" description="Disordered" evidence="5">
    <location>
        <begin position="1"/>
        <end position="42"/>
    </location>
</feature>
<reference evidence="7 8" key="1">
    <citation type="journal article" date="2016" name="Nat. Commun.">
        <title>Thousands of microbial genomes shed light on interconnected biogeochemical processes in an aquifer system.</title>
        <authorList>
            <person name="Anantharaman K."/>
            <person name="Brown C.T."/>
            <person name="Hug L.A."/>
            <person name="Sharon I."/>
            <person name="Castelle C.J."/>
            <person name="Probst A.J."/>
            <person name="Thomas B.C."/>
            <person name="Singh A."/>
            <person name="Wilkins M.J."/>
            <person name="Karaoz U."/>
            <person name="Brodie E.L."/>
            <person name="Williams K.H."/>
            <person name="Hubbard S.S."/>
            <person name="Banfield J.F."/>
        </authorList>
    </citation>
    <scope>NUCLEOTIDE SEQUENCE [LARGE SCALE GENOMIC DNA]</scope>
</reference>
<dbReference type="SUPFAM" id="SSF52080">
    <property type="entry name" value="Ribosomal proteins L15p and L18e"/>
    <property type="match status" value="1"/>
</dbReference>
<organism evidence="7 8">
    <name type="scientific">Candidatus Sungbacteria bacterium RIFCSPHIGHO2_02_FULL_51_29</name>
    <dbReference type="NCBI Taxonomy" id="1802273"/>
    <lineage>
        <taxon>Bacteria</taxon>
        <taxon>Candidatus Sungiibacteriota</taxon>
    </lineage>
</organism>
<evidence type="ECO:0000313" key="7">
    <source>
        <dbReference type="EMBL" id="OHA02479.1"/>
    </source>
</evidence>